<accession>A0A699HTE9</accession>
<evidence type="ECO:0000259" key="2">
    <source>
        <dbReference type="Pfam" id="PF07727"/>
    </source>
</evidence>
<dbReference type="Pfam" id="PF07727">
    <property type="entry name" value="RVT_2"/>
    <property type="match status" value="1"/>
</dbReference>
<feature type="domain" description="Reverse transcriptase Ty1/copia-type" evidence="2">
    <location>
        <begin position="129"/>
        <end position="234"/>
    </location>
</feature>
<feature type="compositionally biased region" description="Low complexity" evidence="1">
    <location>
        <begin position="100"/>
        <end position="109"/>
    </location>
</feature>
<reference evidence="3" key="1">
    <citation type="journal article" date="2019" name="Sci. Rep.">
        <title>Draft genome of Tanacetum cinerariifolium, the natural source of mosquito coil.</title>
        <authorList>
            <person name="Yamashiro T."/>
            <person name="Shiraishi A."/>
            <person name="Satake H."/>
            <person name="Nakayama K."/>
        </authorList>
    </citation>
    <scope>NUCLEOTIDE SEQUENCE</scope>
</reference>
<proteinExistence type="predicted"/>
<feature type="compositionally biased region" description="Polar residues" evidence="1">
    <location>
        <begin position="110"/>
        <end position="124"/>
    </location>
</feature>
<organism evidence="3">
    <name type="scientific">Tanacetum cinerariifolium</name>
    <name type="common">Dalmatian daisy</name>
    <name type="synonym">Chrysanthemum cinerariifolium</name>
    <dbReference type="NCBI Taxonomy" id="118510"/>
    <lineage>
        <taxon>Eukaryota</taxon>
        <taxon>Viridiplantae</taxon>
        <taxon>Streptophyta</taxon>
        <taxon>Embryophyta</taxon>
        <taxon>Tracheophyta</taxon>
        <taxon>Spermatophyta</taxon>
        <taxon>Magnoliopsida</taxon>
        <taxon>eudicotyledons</taxon>
        <taxon>Gunneridae</taxon>
        <taxon>Pentapetalae</taxon>
        <taxon>asterids</taxon>
        <taxon>campanulids</taxon>
        <taxon>Asterales</taxon>
        <taxon>Asteraceae</taxon>
        <taxon>Asteroideae</taxon>
        <taxon>Anthemideae</taxon>
        <taxon>Anthemidinae</taxon>
        <taxon>Tanacetum</taxon>
    </lineage>
</organism>
<feature type="region of interest" description="Disordered" evidence="1">
    <location>
        <begin position="58"/>
        <end position="124"/>
    </location>
</feature>
<feature type="compositionally biased region" description="Polar residues" evidence="1">
    <location>
        <begin position="67"/>
        <end position="92"/>
    </location>
</feature>
<protein>
    <submittedName>
        <fullName evidence="3">Retrovirus-related Pol polyprotein from transposon TNT 1-94</fullName>
    </submittedName>
</protein>
<name>A0A699HTE9_TANCI</name>
<evidence type="ECO:0000256" key="1">
    <source>
        <dbReference type="SAM" id="MobiDB-lite"/>
    </source>
</evidence>
<evidence type="ECO:0000313" key="3">
    <source>
        <dbReference type="EMBL" id="GEY79860.1"/>
    </source>
</evidence>
<gene>
    <name evidence="3" type="ORF">Tci_451834</name>
</gene>
<comment type="caution">
    <text evidence="3">The sequence shown here is derived from an EMBL/GenBank/DDBJ whole genome shotgun (WGS) entry which is preliminary data.</text>
</comment>
<dbReference type="AlphaFoldDB" id="A0A699HTE9"/>
<dbReference type="EMBL" id="BKCJ010210753">
    <property type="protein sequence ID" value="GEY79860.1"/>
    <property type="molecule type" value="Genomic_DNA"/>
</dbReference>
<sequence length="236" mass="25894">MTYVQSITGLGPNTMAPGHNGVGPEVNNLQSGRISFRLVNEEFPPDVQPQLVNVAAPRAPKIAPDSPSMTTVTKDAPSATTITSLSQTSPPDTSVDRSENTTTTSGSESFRNSVTNEFDSEASSSGTINMDMKIAFLNGKLNEVIYVSQPEEFVDPDLPTHVYKLKKALYGLKQAIRAWYDKLSKFLMSTGFSKGMVDPMLFTRKTCKHILLVQIYVDYIIFASTDPQSCETLQKK</sequence>
<dbReference type="InterPro" id="IPR013103">
    <property type="entry name" value="RVT_2"/>
</dbReference>